<reference evidence="2" key="1">
    <citation type="journal article" date="2017" name="Nat. Ecol. Evol.">
        <title>Genome expansion and lineage-specific genetic innovations in the forest pathogenic fungi Armillaria.</title>
        <authorList>
            <person name="Sipos G."/>
            <person name="Prasanna A.N."/>
            <person name="Walter M.C."/>
            <person name="O'Connor E."/>
            <person name="Balint B."/>
            <person name="Krizsan K."/>
            <person name="Kiss B."/>
            <person name="Hess J."/>
            <person name="Varga T."/>
            <person name="Slot J."/>
            <person name="Riley R."/>
            <person name="Boka B."/>
            <person name="Rigling D."/>
            <person name="Barry K."/>
            <person name="Lee J."/>
            <person name="Mihaltcheva S."/>
            <person name="LaButti K."/>
            <person name="Lipzen A."/>
            <person name="Waldron R."/>
            <person name="Moloney N.M."/>
            <person name="Sperisen C."/>
            <person name="Kredics L."/>
            <person name="Vagvoelgyi C."/>
            <person name="Patrignani A."/>
            <person name="Fitzpatrick D."/>
            <person name="Nagy I."/>
            <person name="Doyle S."/>
            <person name="Anderson J.B."/>
            <person name="Grigoriev I.V."/>
            <person name="Gueldener U."/>
            <person name="Muensterkoetter M."/>
            <person name="Nagy L.G."/>
        </authorList>
    </citation>
    <scope>NUCLEOTIDE SEQUENCE [LARGE SCALE GENOMIC DNA]</scope>
    <source>
        <strain evidence="2">C18/9</strain>
    </source>
</reference>
<evidence type="ECO:0000313" key="2">
    <source>
        <dbReference type="Proteomes" id="UP000219338"/>
    </source>
</evidence>
<organism evidence="1 2">
    <name type="scientific">Armillaria ostoyae</name>
    <name type="common">Armillaria root rot fungus</name>
    <dbReference type="NCBI Taxonomy" id="47428"/>
    <lineage>
        <taxon>Eukaryota</taxon>
        <taxon>Fungi</taxon>
        <taxon>Dikarya</taxon>
        <taxon>Basidiomycota</taxon>
        <taxon>Agaricomycotina</taxon>
        <taxon>Agaricomycetes</taxon>
        <taxon>Agaricomycetidae</taxon>
        <taxon>Agaricales</taxon>
        <taxon>Marasmiineae</taxon>
        <taxon>Physalacriaceae</taxon>
        <taxon>Armillaria</taxon>
    </lineage>
</organism>
<protein>
    <submittedName>
        <fullName evidence="1">Uncharacterized protein</fullName>
    </submittedName>
</protein>
<sequence>MSKINRHVEDTPPFHEQKSHTFALPQELLVGYHRQPFKRRYPKVFCPHGSLVCPCWLGDEDTTYVTEDSNTSDGVGKAAV</sequence>
<dbReference type="EMBL" id="FUEG01000019">
    <property type="protein sequence ID" value="SJL13116.1"/>
    <property type="molecule type" value="Genomic_DNA"/>
</dbReference>
<dbReference type="AlphaFoldDB" id="A0A284RWI0"/>
<proteinExistence type="predicted"/>
<dbReference type="Proteomes" id="UP000219338">
    <property type="component" value="Unassembled WGS sequence"/>
</dbReference>
<accession>A0A284RWI0</accession>
<evidence type="ECO:0000313" key="1">
    <source>
        <dbReference type="EMBL" id="SJL13116.1"/>
    </source>
</evidence>
<name>A0A284RWI0_ARMOS</name>
<gene>
    <name evidence="1" type="ORF">ARMOST_16553</name>
</gene>
<keyword evidence="2" id="KW-1185">Reference proteome</keyword>